<reference evidence="4" key="1">
    <citation type="submission" date="2022-10" db="EMBL/GenBank/DDBJ databases">
        <authorList>
            <person name="Chen Y."/>
            <person name="Dougan E. K."/>
            <person name="Chan C."/>
            <person name="Rhodes N."/>
            <person name="Thang M."/>
        </authorList>
    </citation>
    <scope>NUCLEOTIDE SEQUENCE</scope>
</reference>
<feature type="chain" id="PRO_5043270139" evidence="3">
    <location>
        <begin position="27"/>
        <end position="473"/>
    </location>
</feature>
<evidence type="ECO:0000313" key="7">
    <source>
        <dbReference type="Proteomes" id="UP001152797"/>
    </source>
</evidence>
<evidence type="ECO:0000256" key="3">
    <source>
        <dbReference type="SAM" id="SignalP"/>
    </source>
</evidence>
<dbReference type="AlphaFoldDB" id="A0A9P1C6N3"/>
<keyword evidence="3" id="KW-0732">Signal</keyword>
<feature type="transmembrane region" description="Helical" evidence="2">
    <location>
        <begin position="434"/>
        <end position="460"/>
    </location>
</feature>
<feature type="region of interest" description="Disordered" evidence="1">
    <location>
        <begin position="57"/>
        <end position="88"/>
    </location>
</feature>
<protein>
    <submittedName>
        <fullName evidence="6">Leucine-rich repeat protein SHOC-2</fullName>
    </submittedName>
</protein>
<feature type="transmembrane region" description="Helical" evidence="2">
    <location>
        <begin position="246"/>
        <end position="266"/>
    </location>
</feature>
<evidence type="ECO:0000256" key="1">
    <source>
        <dbReference type="SAM" id="MobiDB-lite"/>
    </source>
</evidence>
<name>A0A9P1C6N3_9DINO</name>
<keyword evidence="2" id="KW-1133">Transmembrane helix</keyword>
<comment type="caution">
    <text evidence="4">The sequence shown here is derived from an EMBL/GenBank/DDBJ whole genome shotgun (WGS) entry which is preliminary data.</text>
</comment>
<feature type="transmembrane region" description="Helical" evidence="2">
    <location>
        <begin position="187"/>
        <end position="207"/>
    </location>
</feature>
<dbReference type="OrthoDB" id="447533at2759"/>
<keyword evidence="2" id="KW-0472">Membrane</keyword>
<evidence type="ECO:0000313" key="5">
    <source>
        <dbReference type="EMBL" id="CAL1138990.1"/>
    </source>
</evidence>
<gene>
    <name evidence="4" type="ORF">C1SCF055_LOCUS13042</name>
</gene>
<dbReference type="EMBL" id="CAMXCT020001002">
    <property type="protein sequence ID" value="CAL1138990.1"/>
    <property type="molecule type" value="Genomic_DNA"/>
</dbReference>
<feature type="transmembrane region" description="Helical" evidence="2">
    <location>
        <begin position="213"/>
        <end position="234"/>
    </location>
</feature>
<evidence type="ECO:0000313" key="4">
    <source>
        <dbReference type="EMBL" id="CAI3985615.1"/>
    </source>
</evidence>
<sequence length="473" mass="52146">MRNEKASKWILSQFAMGFLLLEDLAGTQQFNGGRRALEHPEPPQQRWQPMALDRVDRDMDSTGGAQPLSQILGLSRPRSHGRKRPGLSLPEKSLEEVPLLFAGRVGPIARESGMASGWITIIEDHERRSFVSYSWFGPAGRAGQFMDLEARDEHEAKPLLGNFNQNKLATAADKQKAFFSSVTARNFGWHLLTLVPAPQFTFMAVLFLVNRFWHWHCFVVTILLSSLLMASLWAMKSYKQIWRQRLAKLILASTVSGLIVGLAIYYSSMVFYFHYKSAATYNSVVPSQSAESILDAGVISFAVGSMVDRSRSVGFQSASGNLICVAPVVDVSMRPGSPANLFAYGMNCCRHRGSFNCDDAGNPAARYGMVLPEPADILPPLLRDTFSGPSAEDLEAAVRLQQASFGRSIQTQSRHTFVQYVADPLRVEMAHVDAAMLVALGCSLLYLAMLTLAVSSIVLGNGTVGSFFRRLVL</sequence>
<keyword evidence="7" id="KW-1185">Reference proteome</keyword>
<dbReference type="EMBL" id="CAMXCT010001002">
    <property type="protein sequence ID" value="CAI3985615.1"/>
    <property type="molecule type" value="Genomic_DNA"/>
</dbReference>
<dbReference type="Proteomes" id="UP001152797">
    <property type="component" value="Unassembled WGS sequence"/>
</dbReference>
<dbReference type="EMBL" id="CAMXCT030001002">
    <property type="protein sequence ID" value="CAL4772927.1"/>
    <property type="molecule type" value="Genomic_DNA"/>
</dbReference>
<evidence type="ECO:0000313" key="6">
    <source>
        <dbReference type="EMBL" id="CAL4772927.1"/>
    </source>
</evidence>
<accession>A0A9P1C6N3</accession>
<proteinExistence type="predicted"/>
<reference evidence="5" key="2">
    <citation type="submission" date="2024-04" db="EMBL/GenBank/DDBJ databases">
        <authorList>
            <person name="Chen Y."/>
            <person name="Shah S."/>
            <person name="Dougan E. K."/>
            <person name="Thang M."/>
            <person name="Chan C."/>
        </authorList>
    </citation>
    <scope>NUCLEOTIDE SEQUENCE [LARGE SCALE GENOMIC DNA]</scope>
</reference>
<evidence type="ECO:0000256" key="2">
    <source>
        <dbReference type="SAM" id="Phobius"/>
    </source>
</evidence>
<keyword evidence="2" id="KW-0812">Transmembrane</keyword>
<organism evidence="4">
    <name type="scientific">Cladocopium goreaui</name>
    <dbReference type="NCBI Taxonomy" id="2562237"/>
    <lineage>
        <taxon>Eukaryota</taxon>
        <taxon>Sar</taxon>
        <taxon>Alveolata</taxon>
        <taxon>Dinophyceae</taxon>
        <taxon>Suessiales</taxon>
        <taxon>Symbiodiniaceae</taxon>
        <taxon>Cladocopium</taxon>
    </lineage>
</organism>
<feature type="signal peptide" evidence="3">
    <location>
        <begin position="1"/>
        <end position="26"/>
    </location>
</feature>